<keyword evidence="2" id="KW-1133">Transmembrane helix</keyword>
<dbReference type="PANTHER" id="PTHR47092">
    <property type="entry name" value="CAT EYE SYNDROME CRITICAL REGION PROTEIN 2"/>
    <property type="match status" value="1"/>
</dbReference>
<feature type="compositionally biased region" description="Basic residues" evidence="1">
    <location>
        <begin position="514"/>
        <end position="528"/>
    </location>
</feature>
<feature type="region of interest" description="Disordered" evidence="1">
    <location>
        <begin position="371"/>
        <end position="390"/>
    </location>
</feature>
<feature type="region of interest" description="Disordered" evidence="1">
    <location>
        <begin position="240"/>
        <end position="276"/>
    </location>
</feature>
<keyword evidence="4" id="KW-1185">Reference proteome</keyword>
<sequence>MQTSVLRLLLLVELVLVVVVLLMVVSVLVVVLLLVVVVLVLLLVVVVLVVLVILLVVVVVLLMVVVVVVVVLWWWWYIQSWWELPSIAHFCSLFRAAFDLLDFDIEELEEALLTDGLEDTGSPLLVELTVRLVLGCLPGKAVNATNYQSYLRKLFKHKCHEDPTRENLFVEGDMRWLPLRRKVEILHALCDFRLEAEDVLDLLKNLESDSLRVEPLGYDDSGSTYWYFYGTRLYREDHSLYHPHRRKPKDKDKEDKRKKKRKKKGHKNEDSEEESDFPKAVWQVQCSSSETELLAGWNVGRRCSSKLERSLLQTLREDFLPEIPRLFQEKEKIQRKRMMEFAPRRSSGRVQKLKEKKEEEEKKMAIEIVEQEKRRQVEEEKRKKKKEEEAVVTPEKIERKVVREILKEEVIQEKASPPKLHLIKSPRERKKSEGQDLKIRDKIEGQDFKIRDKLENSMNVFEVNDISDHNDIWEEPRLEDKRLEDKRLEDKRMEDKRLEDKRLEDKRLEDKVKVGRVRKPGRGRKPARKQPISQKLVTEEDSTDEETENETSKPQVYSGRKTNNSLSSVAFSLNNAAVVPEPAVTNVNSVTSPPTKKKVKSAHM</sequence>
<organism evidence="3 4">
    <name type="scientific">Chionoecetes opilio</name>
    <name type="common">Atlantic snow crab</name>
    <name type="synonym">Cancer opilio</name>
    <dbReference type="NCBI Taxonomy" id="41210"/>
    <lineage>
        <taxon>Eukaryota</taxon>
        <taxon>Metazoa</taxon>
        <taxon>Ecdysozoa</taxon>
        <taxon>Arthropoda</taxon>
        <taxon>Crustacea</taxon>
        <taxon>Multicrustacea</taxon>
        <taxon>Malacostraca</taxon>
        <taxon>Eumalacostraca</taxon>
        <taxon>Eucarida</taxon>
        <taxon>Decapoda</taxon>
        <taxon>Pleocyemata</taxon>
        <taxon>Brachyura</taxon>
        <taxon>Eubrachyura</taxon>
        <taxon>Majoidea</taxon>
        <taxon>Majidae</taxon>
        <taxon>Chionoecetes</taxon>
    </lineage>
</organism>
<comment type="caution">
    <text evidence="3">The sequence shown here is derived from an EMBL/GenBank/DDBJ whole genome shotgun (WGS) entry which is preliminary data.</text>
</comment>
<feature type="region of interest" description="Disordered" evidence="1">
    <location>
        <begin position="415"/>
        <end position="442"/>
    </location>
</feature>
<keyword evidence="2" id="KW-0812">Transmembrane</keyword>
<reference evidence="3" key="1">
    <citation type="submission" date="2020-07" db="EMBL/GenBank/DDBJ databases">
        <title>The High-quality genome of the commercially important snow crab, Chionoecetes opilio.</title>
        <authorList>
            <person name="Jeong J.-H."/>
            <person name="Ryu S."/>
        </authorList>
    </citation>
    <scope>NUCLEOTIDE SEQUENCE</scope>
    <source>
        <strain evidence="3">MADBK_172401_WGS</strain>
        <tissue evidence="3">Digestive gland</tissue>
    </source>
</reference>
<dbReference type="AlphaFoldDB" id="A0A8J4XQH4"/>
<feature type="compositionally biased region" description="Basic and acidic residues" evidence="1">
    <location>
        <begin position="430"/>
        <end position="442"/>
    </location>
</feature>
<feature type="region of interest" description="Disordered" evidence="1">
    <location>
        <begin position="580"/>
        <end position="604"/>
    </location>
</feature>
<feature type="compositionally biased region" description="Acidic residues" evidence="1">
    <location>
        <begin position="539"/>
        <end position="549"/>
    </location>
</feature>
<feature type="transmembrane region" description="Helical" evidence="2">
    <location>
        <begin position="51"/>
        <end position="76"/>
    </location>
</feature>
<dbReference type="GO" id="GO:0090537">
    <property type="term" value="C:CERF complex"/>
    <property type="evidence" value="ECO:0007669"/>
    <property type="project" value="InterPro"/>
</dbReference>
<proteinExistence type="predicted"/>
<feature type="compositionally biased region" description="Basic residues" evidence="1">
    <location>
        <begin position="595"/>
        <end position="604"/>
    </location>
</feature>
<accession>A0A8J4XQH4</accession>
<dbReference type="PANTHER" id="PTHR47092:SF1">
    <property type="entry name" value="CHROMATIN REMODELING REGULATOR CECR2"/>
    <property type="match status" value="1"/>
</dbReference>
<name>A0A8J4XQH4_CHIOP</name>
<gene>
    <name evidence="3" type="primary">Cecr2</name>
    <name evidence="3" type="ORF">GWK47_020944</name>
</gene>
<feature type="compositionally biased region" description="Basic and acidic residues" evidence="1">
    <location>
        <begin position="466"/>
        <end position="513"/>
    </location>
</feature>
<dbReference type="OrthoDB" id="303107at2759"/>
<evidence type="ECO:0000256" key="1">
    <source>
        <dbReference type="SAM" id="MobiDB-lite"/>
    </source>
</evidence>
<dbReference type="InterPro" id="IPR029614">
    <property type="entry name" value="CECR2"/>
</dbReference>
<feature type="transmembrane region" description="Helical" evidence="2">
    <location>
        <begin position="14"/>
        <end position="44"/>
    </location>
</feature>
<dbReference type="Proteomes" id="UP000770661">
    <property type="component" value="Unassembled WGS sequence"/>
</dbReference>
<feature type="compositionally biased region" description="Polar residues" evidence="1">
    <location>
        <begin position="585"/>
        <end position="594"/>
    </location>
</feature>
<evidence type="ECO:0000313" key="3">
    <source>
        <dbReference type="EMBL" id="KAG0711279.1"/>
    </source>
</evidence>
<feature type="region of interest" description="Disordered" evidence="1">
    <location>
        <begin position="460"/>
        <end position="562"/>
    </location>
</feature>
<protein>
    <submittedName>
        <fullName evidence="3">Cat eye syndrome critical region protein 2</fullName>
    </submittedName>
</protein>
<evidence type="ECO:0000256" key="2">
    <source>
        <dbReference type="SAM" id="Phobius"/>
    </source>
</evidence>
<feature type="compositionally biased region" description="Basic residues" evidence="1">
    <location>
        <begin position="256"/>
        <end position="266"/>
    </location>
</feature>
<dbReference type="GO" id="GO:0006338">
    <property type="term" value="P:chromatin remodeling"/>
    <property type="evidence" value="ECO:0007669"/>
    <property type="project" value="InterPro"/>
</dbReference>
<keyword evidence="2" id="KW-0472">Membrane</keyword>
<dbReference type="EMBL" id="JACEEZ010023446">
    <property type="protein sequence ID" value="KAG0711279.1"/>
    <property type="molecule type" value="Genomic_DNA"/>
</dbReference>
<evidence type="ECO:0000313" key="4">
    <source>
        <dbReference type="Proteomes" id="UP000770661"/>
    </source>
</evidence>